<proteinExistence type="inferred from homology"/>
<dbReference type="Gramene" id="LPERR01G25820.1">
    <property type="protein sequence ID" value="LPERR01G25820.1"/>
    <property type="gene ID" value="LPERR01G25820"/>
</dbReference>
<feature type="transmembrane region" description="Helical" evidence="10">
    <location>
        <begin position="71"/>
        <end position="90"/>
    </location>
</feature>
<reference evidence="11" key="3">
    <citation type="submission" date="2015-04" db="UniProtKB">
        <authorList>
            <consortium name="EnsemblPlants"/>
        </authorList>
    </citation>
    <scope>IDENTIFICATION</scope>
</reference>
<comment type="similarity">
    <text evidence="2">Belongs to the aromatic acid exporter (TC 2.A.85) family.</text>
</comment>
<keyword evidence="8" id="KW-0407">Ion channel</keyword>
<evidence type="ECO:0000313" key="12">
    <source>
        <dbReference type="Proteomes" id="UP000032180"/>
    </source>
</evidence>
<organism evidence="11 12">
    <name type="scientific">Leersia perrieri</name>
    <dbReference type="NCBI Taxonomy" id="77586"/>
    <lineage>
        <taxon>Eukaryota</taxon>
        <taxon>Viridiplantae</taxon>
        <taxon>Streptophyta</taxon>
        <taxon>Embryophyta</taxon>
        <taxon>Tracheophyta</taxon>
        <taxon>Spermatophyta</taxon>
        <taxon>Magnoliopsida</taxon>
        <taxon>Liliopsida</taxon>
        <taxon>Poales</taxon>
        <taxon>Poaceae</taxon>
        <taxon>BOP clade</taxon>
        <taxon>Oryzoideae</taxon>
        <taxon>Oryzeae</taxon>
        <taxon>Oryzinae</taxon>
        <taxon>Leersia</taxon>
    </lineage>
</organism>
<keyword evidence="6" id="KW-0406">Ion transport</keyword>
<keyword evidence="5 10" id="KW-1133">Transmembrane helix</keyword>
<dbReference type="Proteomes" id="UP000032180">
    <property type="component" value="Chromosome 1"/>
</dbReference>
<reference evidence="11 12" key="1">
    <citation type="submission" date="2012-08" db="EMBL/GenBank/DDBJ databases">
        <title>Oryza genome evolution.</title>
        <authorList>
            <person name="Wing R.A."/>
        </authorList>
    </citation>
    <scope>NUCLEOTIDE SEQUENCE</scope>
</reference>
<dbReference type="GO" id="GO:0034220">
    <property type="term" value="P:monoatomic ion transmembrane transport"/>
    <property type="evidence" value="ECO:0007669"/>
    <property type="project" value="UniProtKB-KW"/>
</dbReference>
<evidence type="ECO:0000256" key="8">
    <source>
        <dbReference type="ARBA" id="ARBA00023303"/>
    </source>
</evidence>
<evidence type="ECO:0000256" key="2">
    <source>
        <dbReference type="ARBA" id="ARBA00007079"/>
    </source>
</evidence>
<accession>A0A0D9V5E1</accession>
<keyword evidence="12" id="KW-1185">Reference proteome</keyword>
<feature type="transmembrane region" description="Helical" evidence="10">
    <location>
        <begin position="96"/>
        <end position="116"/>
    </location>
</feature>
<evidence type="ECO:0000256" key="9">
    <source>
        <dbReference type="SAM" id="MobiDB-lite"/>
    </source>
</evidence>
<dbReference type="EnsemblPlants" id="LPERR01G25820.1">
    <property type="protein sequence ID" value="LPERR01G25820.1"/>
    <property type="gene ID" value="LPERR01G25820"/>
</dbReference>
<evidence type="ECO:0000256" key="6">
    <source>
        <dbReference type="ARBA" id="ARBA00023065"/>
    </source>
</evidence>
<sequence length="530" mass="56649">MSRGEGDSNGCGVGSGGVAADVTLSPNAVLPGFAKRSGATTKTSCRHGFPRGARAAAAEAWAFASEDTGRLAFAFKAGLAMLLASLLVLVGEPFRLFGTNIIWSILTVGIMFEYTVGASFNRGFNRAVGSMVAGVVAISVIWISIRCGGVAEPYVIGLSIFLVGTVTSFVKQLPTLAPYEYGFRVILFTYCLIIVSAYRVGEPLPAALDRLYAIAIGAVLALLVNMLVFPAWAGEQLHRELVASFSTVADSLHECVKCYLKGDEAAVDGGGELRDGDGDGVPAIEKCRATLNASARIDSLASSARWEPPHGRFRSFSFPWSHYARVGAVLRHCAYEVVAMHGCLHSEIQAPDGVREAFRAEIEDAALQAAELVRVLGGDVDAMTRSAAERLSLLKSVHGSAYRLQLALELNSHLLVSTGSVAEEMTISGGGGGLERSCSRQVVHESTTRRQRQQMSWPSREADELEEMEAGSGYAAAMMMRMRALESTAALSLATFASLLLEFVARLDHLVDAVDELSKLAKFREDTDPI</sequence>
<dbReference type="STRING" id="77586.A0A0D9V5E1"/>
<evidence type="ECO:0000256" key="1">
    <source>
        <dbReference type="ARBA" id="ARBA00004141"/>
    </source>
</evidence>
<feature type="transmembrane region" description="Helical" evidence="10">
    <location>
        <begin position="151"/>
        <end position="170"/>
    </location>
</feature>
<dbReference type="GO" id="GO:0016020">
    <property type="term" value="C:membrane"/>
    <property type="evidence" value="ECO:0007669"/>
    <property type="project" value="UniProtKB-SubCell"/>
</dbReference>
<reference evidence="12" key="2">
    <citation type="submission" date="2013-12" db="EMBL/GenBank/DDBJ databases">
        <authorList>
            <person name="Yu Y."/>
            <person name="Lee S."/>
            <person name="de Baynast K."/>
            <person name="Wissotski M."/>
            <person name="Liu L."/>
            <person name="Talag J."/>
            <person name="Goicoechea J."/>
            <person name="Angelova A."/>
            <person name="Jetty R."/>
            <person name="Kudrna D."/>
            <person name="Golser W."/>
            <person name="Rivera L."/>
            <person name="Zhang J."/>
            <person name="Wing R."/>
        </authorList>
    </citation>
    <scope>NUCLEOTIDE SEQUENCE</scope>
</reference>
<dbReference type="PANTHER" id="PTHR31086">
    <property type="entry name" value="ALUMINUM-ACTIVATED MALATE TRANSPORTER 10"/>
    <property type="match status" value="1"/>
</dbReference>
<keyword evidence="7 10" id="KW-0472">Membrane</keyword>
<protein>
    <submittedName>
        <fullName evidence="11">Uncharacterized protein</fullName>
    </submittedName>
</protein>
<feature type="transmembrane region" description="Helical" evidence="10">
    <location>
        <begin position="182"/>
        <end position="200"/>
    </location>
</feature>
<dbReference type="AlphaFoldDB" id="A0A0D9V5E1"/>
<dbReference type="InterPro" id="IPR020966">
    <property type="entry name" value="ALMT"/>
</dbReference>
<name>A0A0D9V5E1_9ORYZ</name>
<keyword evidence="3" id="KW-0813">Transport</keyword>
<dbReference type="Pfam" id="PF11744">
    <property type="entry name" value="ALMT"/>
    <property type="match status" value="1"/>
</dbReference>
<evidence type="ECO:0000256" key="3">
    <source>
        <dbReference type="ARBA" id="ARBA00022448"/>
    </source>
</evidence>
<feature type="transmembrane region" description="Helical" evidence="10">
    <location>
        <begin position="128"/>
        <end position="145"/>
    </location>
</feature>
<evidence type="ECO:0000256" key="5">
    <source>
        <dbReference type="ARBA" id="ARBA00022989"/>
    </source>
</evidence>
<evidence type="ECO:0000256" key="10">
    <source>
        <dbReference type="SAM" id="Phobius"/>
    </source>
</evidence>
<keyword evidence="4 10" id="KW-0812">Transmembrane</keyword>
<feature type="region of interest" description="Disordered" evidence="9">
    <location>
        <begin position="445"/>
        <end position="464"/>
    </location>
</feature>
<comment type="subcellular location">
    <subcellularLocation>
        <location evidence="1">Membrane</location>
        <topology evidence="1">Multi-pass membrane protein</topology>
    </subcellularLocation>
</comment>
<dbReference type="eggNOG" id="KOG4711">
    <property type="taxonomic scope" value="Eukaryota"/>
</dbReference>
<evidence type="ECO:0000256" key="7">
    <source>
        <dbReference type="ARBA" id="ARBA00023136"/>
    </source>
</evidence>
<dbReference type="HOGENOM" id="CLU_020841_1_2_1"/>
<dbReference type="GO" id="GO:0015743">
    <property type="term" value="P:malate transport"/>
    <property type="evidence" value="ECO:0007669"/>
    <property type="project" value="InterPro"/>
</dbReference>
<feature type="transmembrane region" description="Helical" evidence="10">
    <location>
        <begin position="212"/>
        <end position="233"/>
    </location>
</feature>
<evidence type="ECO:0000313" key="11">
    <source>
        <dbReference type="EnsemblPlants" id="LPERR01G25820.1"/>
    </source>
</evidence>
<evidence type="ECO:0000256" key="4">
    <source>
        <dbReference type="ARBA" id="ARBA00022692"/>
    </source>
</evidence>